<dbReference type="InterPro" id="IPR018011">
    <property type="entry name" value="Carb_sulfotrans_8-10"/>
</dbReference>
<protein>
    <recommendedName>
        <fullName evidence="9">Carbohydrate sulfotransferase</fullName>
        <ecNumber evidence="9">2.8.2.-</ecNumber>
    </recommendedName>
</protein>
<dbReference type="AlphaFoldDB" id="A0AA38I338"/>
<feature type="transmembrane region" description="Helical" evidence="9">
    <location>
        <begin position="21"/>
        <end position="39"/>
    </location>
</feature>
<keyword evidence="9" id="KW-0119">Carbohydrate metabolism</keyword>
<dbReference type="InterPro" id="IPR005331">
    <property type="entry name" value="Sulfotransferase"/>
</dbReference>
<comment type="caution">
    <text evidence="10">The sequence shown here is derived from an EMBL/GenBank/DDBJ whole genome shotgun (WGS) entry which is preliminary data.</text>
</comment>
<comment type="similarity">
    <text evidence="2 9">Belongs to the sulfotransferase 2 family.</text>
</comment>
<keyword evidence="3 9" id="KW-0808">Transferase</keyword>
<organism evidence="10 11">
    <name type="scientific">Zophobas morio</name>
    <dbReference type="NCBI Taxonomy" id="2755281"/>
    <lineage>
        <taxon>Eukaryota</taxon>
        <taxon>Metazoa</taxon>
        <taxon>Ecdysozoa</taxon>
        <taxon>Arthropoda</taxon>
        <taxon>Hexapoda</taxon>
        <taxon>Insecta</taxon>
        <taxon>Pterygota</taxon>
        <taxon>Neoptera</taxon>
        <taxon>Endopterygota</taxon>
        <taxon>Coleoptera</taxon>
        <taxon>Polyphaga</taxon>
        <taxon>Cucujiformia</taxon>
        <taxon>Tenebrionidae</taxon>
        <taxon>Zophobas</taxon>
    </lineage>
</organism>
<dbReference type="PANTHER" id="PTHR12137:SF63">
    <property type="entry name" value="CARBOHYDRATE SULFOTRANSFERASE"/>
    <property type="match status" value="1"/>
</dbReference>
<evidence type="ECO:0000313" key="10">
    <source>
        <dbReference type="EMBL" id="KAJ3648625.1"/>
    </source>
</evidence>
<keyword evidence="9" id="KW-0735">Signal-anchor</keyword>
<evidence type="ECO:0000256" key="5">
    <source>
        <dbReference type="ARBA" id="ARBA00022989"/>
    </source>
</evidence>
<dbReference type="EMBL" id="JALNTZ010000006">
    <property type="protein sequence ID" value="KAJ3648625.1"/>
    <property type="molecule type" value="Genomic_DNA"/>
</dbReference>
<evidence type="ECO:0000256" key="4">
    <source>
        <dbReference type="ARBA" id="ARBA00022692"/>
    </source>
</evidence>
<reference evidence="10" key="1">
    <citation type="journal article" date="2023" name="G3 (Bethesda)">
        <title>Whole genome assemblies of Zophobas morio and Tenebrio molitor.</title>
        <authorList>
            <person name="Kaur S."/>
            <person name="Stinson S.A."/>
            <person name="diCenzo G.C."/>
        </authorList>
    </citation>
    <scope>NUCLEOTIDE SEQUENCE</scope>
    <source>
        <strain evidence="10">QUZm001</strain>
    </source>
</reference>
<keyword evidence="6 9" id="KW-0333">Golgi apparatus</keyword>
<comment type="subcellular location">
    <subcellularLocation>
        <location evidence="1 9">Golgi apparatus membrane</location>
        <topology evidence="1 9">Single-pass type II membrane protein</topology>
    </subcellularLocation>
</comment>
<accession>A0AA38I338</accession>
<evidence type="ECO:0000256" key="7">
    <source>
        <dbReference type="ARBA" id="ARBA00023136"/>
    </source>
</evidence>
<keyword evidence="4 9" id="KW-0812">Transmembrane</keyword>
<keyword evidence="5 9" id="KW-1133">Transmembrane helix</keyword>
<evidence type="ECO:0000256" key="9">
    <source>
        <dbReference type="RuleBase" id="RU364020"/>
    </source>
</evidence>
<dbReference type="Pfam" id="PF03567">
    <property type="entry name" value="Sulfotransfer_2"/>
    <property type="match status" value="1"/>
</dbReference>
<evidence type="ECO:0000313" key="11">
    <source>
        <dbReference type="Proteomes" id="UP001168821"/>
    </source>
</evidence>
<dbReference type="GO" id="GO:0008146">
    <property type="term" value="F:sulfotransferase activity"/>
    <property type="evidence" value="ECO:0007669"/>
    <property type="project" value="InterPro"/>
</dbReference>
<keyword evidence="8 9" id="KW-0325">Glycoprotein</keyword>
<sequence>MRLRRRKRADESAWRAVRRCVVFFATICVVPVLLVLIVTTDSYMRPVRQTAFVRPQFEHVERHEANLHNLTAVEKRLERRRLHLRKACKYLGLNVPGNDSLHKPDPWEFLIDVKHRLVWCNVFKAASTSWMYNFNILAGYSPKFLKKSKVVPLVLARQKYPRPTLQILRKAFNNSVSFLITRHPFERLLSAYKDKLLFALPHTYHRKLGSEIISKYRPKVKNQKGFKPEKWPTFPEFVLYLLDSVKQNQNLDMHWTPITEFCTPCMFDFDIIAHTETLQEDQQYLIKKAHLEGLVEPQWRNAGHGATARQIRKYYSQLTRSQILQLYHIYRYDFELFNYSLKGYLELGQPDDDPSTLLAAITLKDFPQNKDNPMPQLYR</sequence>
<proteinExistence type="inferred from homology"/>
<gene>
    <name evidence="10" type="ORF">Zmor_020417</name>
</gene>
<evidence type="ECO:0000256" key="6">
    <source>
        <dbReference type="ARBA" id="ARBA00023034"/>
    </source>
</evidence>
<evidence type="ECO:0000256" key="2">
    <source>
        <dbReference type="ARBA" id="ARBA00006339"/>
    </source>
</evidence>
<keyword evidence="11" id="KW-1185">Reference proteome</keyword>
<evidence type="ECO:0000256" key="3">
    <source>
        <dbReference type="ARBA" id="ARBA00022679"/>
    </source>
</evidence>
<dbReference type="GO" id="GO:0000139">
    <property type="term" value="C:Golgi membrane"/>
    <property type="evidence" value="ECO:0007669"/>
    <property type="project" value="UniProtKB-SubCell"/>
</dbReference>
<name>A0AA38I338_9CUCU</name>
<dbReference type="Proteomes" id="UP001168821">
    <property type="component" value="Unassembled WGS sequence"/>
</dbReference>
<evidence type="ECO:0000256" key="8">
    <source>
        <dbReference type="ARBA" id="ARBA00023180"/>
    </source>
</evidence>
<dbReference type="GO" id="GO:0016051">
    <property type="term" value="P:carbohydrate biosynthetic process"/>
    <property type="evidence" value="ECO:0007669"/>
    <property type="project" value="InterPro"/>
</dbReference>
<evidence type="ECO:0000256" key="1">
    <source>
        <dbReference type="ARBA" id="ARBA00004323"/>
    </source>
</evidence>
<dbReference type="EC" id="2.8.2.-" evidence="9"/>
<dbReference type="PANTHER" id="PTHR12137">
    <property type="entry name" value="CARBOHYDRATE SULFOTRANSFERASE"/>
    <property type="match status" value="1"/>
</dbReference>
<keyword evidence="7 9" id="KW-0472">Membrane</keyword>